<sequence length="37" mass="4153">MDDTLTLQNTHLRMRVDPQGGQIVEFVFISASAGRFT</sequence>
<proteinExistence type="predicted"/>
<reference evidence="1 2" key="1">
    <citation type="submission" date="2018-06" db="EMBL/GenBank/DDBJ databases">
        <authorList>
            <consortium name="Pathogen Informatics"/>
            <person name="Doyle S."/>
        </authorList>
    </citation>
    <scope>NUCLEOTIDE SEQUENCE [LARGE SCALE GENOMIC DNA]</scope>
    <source>
        <strain evidence="1 2">NCTC10786</strain>
    </source>
</reference>
<gene>
    <name evidence="1" type="ORF">NCTC10786_02205</name>
</gene>
<dbReference type="AlphaFoldDB" id="A0A2X2VSG5"/>
<protein>
    <submittedName>
        <fullName evidence="1">Uncharacterized protein</fullName>
    </submittedName>
</protein>
<name>A0A2X2VSG5_CITKO</name>
<organism evidence="1 2">
    <name type="scientific">Citrobacter koseri</name>
    <name type="common">Citrobacter diversus</name>
    <dbReference type="NCBI Taxonomy" id="545"/>
    <lineage>
        <taxon>Bacteria</taxon>
        <taxon>Pseudomonadati</taxon>
        <taxon>Pseudomonadota</taxon>
        <taxon>Gammaproteobacteria</taxon>
        <taxon>Enterobacterales</taxon>
        <taxon>Enterobacteriaceae</taxon>
        <taxon>Citrobacter</taxon>
    </lineage>
</organism>
<accession>A0A2X2VSG5</accession>
<dbReference type="EMBL" id="UAVY01000004">
    <property type="protein sequence ID" value="SQB28253.1"/>
    <property type="molecule type" value="Genomic_DNA"/>
</dbReference>
<evidence type="ECO:0000313" key="1">
    <source>
        <dbReference type="EMBL" id="SQB28253.1"/>
    </source>
</evidence>
<evidence type="ECO:0000313" key="2">
    <source>
        <dbReference type="Proteomes" id="UP000251584"/>
    </source>
</evidence>
<dbReference type="Proteomes" id="UP000251584">
    <property type="component" value="Unassembled WGS sequence"/>
</dbReference>